<feature type="non-terminal residue" evidence="2">
    <location>
        <position position="1"/>
    </location>
</feature>
<protein>
    <submittedName>
        <fullName evidence="2">Uncharacterized protein</fullName>
    </submittedName>
</protein>
<gene>
    <name evidence="2" type="ORF">OFUS_LOCUS22001</name>
</gene>
<keyword evidence="3" id="KW-1185">Reference proteome</keyword>
<dbReference type="Proteomes" id="UP000749559">
    <property type="component" value="Unassembled WGS sequence"/>
</dbReference>
<feature type="region of interest" description="Disordered" evidence="1">
    <location>
        <begin position="1"/>
        <end position="45"/>
    </location>
</feature>
<evidence type="ECO:0000313" key="3">
    <source>
        <dbReference type="Proteomes" id="UP000749559"/>
    </source>
</evidence>
<sequence length="126" mass="14436">SEAVSAKAKSRPKEGSVADLDSDAGRSKERSKVKKQLLSSKQRTSKSWHQMIGIVCWKGYVADTEDDTPSPTKYRRRRRYTLQQKRKLVSLNSCIAATSISNFLQKSRTYFFVKLFLFLEIISVQL</sequence>
<dbReference type="AlphaFoldDB" id="A0A8J1UVM0"/>
<evidence type="ECO:0000313" key="2">
    <source>
        <dbReference type="EMBL" id="CAH1797775.1"/>
    </source>
</evidence>
<proteinExistence type="predicted"/>
<name>A0A8J1UVM0_OWEFU</name>
<accession>A0A8J1UVM0</accession>
<reference evidence="2" key="1">
    <citation type="submission" date="2022-03" db="EMBL/GenBank/DDBJ databases">
        <authorList>
            <person name="Martin C."/>
        </authorList>
    </citation>
    <scope>NUCLEOTIDE SEQUENCE</scope>
</reference>
<organism evidence="2 3">
    <name type="scientific">Owenia fusiformis</name>
    <name type="common">Polychaete worm</name>
    <dbReference type="NCBI Taxonomy" id="6347"/>
    <lineage>
        <taxon>Eukaryota</taxon>
        <taxon>Metazoa</taxon>
        <taxon>Spiralia</taxon>
        <taxon>Lophotrochozoa</taxon>
        <taxon>Annelida</taxon>
        <taxon>Polychaeta</taxon>
        <taxon>Sedentaria</taxon>
        <taxon>Canalipalpata</taxon>
        <taxon>Sabellida</taxon>
        <taxon>Oweniida</taxon>
        <taxon>Oweniidae</taxon>
        <taxon>Owenia</taxon>
    </lineage>
</organism>
<comment type="caution">
    <text evidence="2">The sequence shown here is derived from an EMBL/GenBank/DDBJ whole genome shotgun (WGS) entry which is preliminary data.</text>
</comment>
<dbReference type="EMBL" id="CAIIXF020000010">
    <property type="protein sequence ID" value="CAH1797775.1"/>
    <property type="molecule type" value="Genomic_DNA"/>
</dbReference>
<evidence type="ECO:0000256" key="1">
    <source>
        <dbReference type="SAM" id="MobiDB-lite"/>
    </source>
</evidence>